<dbReference type="HOGENOM" id="CLU_013985_4_2_6"/>
<keyword evidence="3" id="KW-1185">Reference proteome</keyword>
<dbReference type="SUPFAM" id="SSF55729">
    <property type="entry name" value="Acyl-CoA N-acyltransferases (Nat)"/>
    <property type="match status" value="1"/>
</dbReference>
<keyword evidence="2" id="KW-0808">Transferase</keyword>
<sequence>MEIVTAQAAHVAGIQQIYAWHVLNGLATFETEPPTADEMLARLAKVQESGGFWLVALEEHRVVGYCYLAPYRPRYAYRFTLEDSIYLDPDCAGRGIGRALLGEGLRQAQEAGFRQVMTVVGNSENVASLALHRSLGFELTGVLKSVGFKHGRWVDTVMMQCTLGEGDTTIPQDR</sequence>
<evidence type="ECO:0000259" key="1">
    <source>
        <dbReference type="PROSITE" id="PS51186"/>
    </source>
</evidence>
<organism evidence="3">
    <name type="scientific">Erwinia billingiae (strain Eb661)</name>
    <dbReference type="NCBI Taxonomy" id="634500"/>
    <lineage>
        <taxon>Bacteria</taxon>
        <taxon>Pseudomonadati</taxon>
        <taxon>Pseudomonadota</taxon>
        <taxon>Gammaproteobacteria</taxon>
        <taxon>Enterobacterales</taxon>
        <taxon>Erwiniaceae</taxon>
        <taxon>Erwinia</taxon>
    </lineage>
</organism>
<name>D8MSE4_ERWBE</name>
<dbReference type="KEGG" id="ebi:EbC_22200"/>
<dbReference type="AlphaFoldDB" id="D8MSE4"/>
<protein>
    <submittedName>
        <fullName evidence="2">Phosphinothricin N-acetyltransferase</fullName>
    </submittedName>
</protein>
<dbReference type="EMBL" id="FP236843">
    <property type="protein sequence ID" value="CAX59751.1"/>
    <property type="molecule type" value="Genomic_DNA"/>
</dbReference>
<dbReference type="GO" id="GO:0016747">
    <property type="term" value="F:acyltransferase activity, transferring groups other than amino-acyl groups"/>
    <property type="evidence" value="ECO:0007669"/>
    <property type="project" value="InterPro"/>
</dbReference>
<evidence type="ECO:0000313" key="3">
    <source>
        <dbReference type="Proteomes" id="UP000008793"/>
    </source>
</evidence>
<dbReference type="InterPro" id="IPR000182">
    <property type="entry name" value="GNAT_dom"/>
</dbReference>
<dbReference type="eggNOG" id="COG1247">
    <property type="taxonomic scope" value="Bacteria"/>
</dbReference>
<dbReference type="RefSeq" id="WP_013202238.1">
    <property type="nucleotide sequence ID" value="NC_014306.1"/>
</dbReference>
<accession>D8MSE4</accession>
<dbReference type="CDD" id="cd04301">
    <property type="entry name" value="NAT_SF"/>
    <property type="match status" value="1"/>
</dbReference>
<dbReference type="Pfam" id="PF00583">
    <property type="entry name" value="Acetyltransf_1"/>
    <property type="match status" value="1"/>
</dbReference>
<proteinExistence type="predicted"/>
<dbReference type="InterPro" id="IPR016181">
    <property type="entry name" value="Acyl_CoA_acyltransferase"/>
</dbReference>
<dbReference type="Proteomes" id="UP000008793">
    <property type="component" value="Chromosome"/>
</dbReference>
<gene>
    <name evidence="2" type="primary">bar</name>
    <name evidence="2" type="ordered locus">EbC_22200</name>
</gene>
<dbReference type="GeneID" id="90512231"/>
<reference evidence="2 3" key="1">
    <citation type="journal article" date="2010" name="BMC Genomics">
        <title>Genome comparison of the epiphytic bacteria Erwinia billingiae and E. tasmaniensis with the pear pathogen E. pyrifoliae.</title>
        <authorList>
            <person name="Kube M."/>
            <person name="Migdoll A.M."/>
            <person name="Gehring I."/>
            <person name="Heitmann K."/>
            <person name="Mayer Y."/>
            <person name="Kuhl H."/>
            <person name="Knaust F."/>
            <person name="Geider K."/>
            <person name="Reinhardt R."/>
        </authorList>
    </citation>
    <scope>NUCLEOTIDE SEQUENCE [LARGE SCALE GENOMIC DNA]</scope>
    <source>
        <strain evidence="2 3">Eb661</strain>
    </source>
</reference>
<dbReference type="PANTHER" id="PTHR43072">
    <property type="entry name" value="N-ACETYLTRANSFERASE"/>
    <property type="match status" value="1"/>
</dbReference>
<dbReference type="Gene3D" id="3.40.630.30">
    <property type="match status" value="1"/>
</dbReference>
<evidence type="ECO:0000313" key="2">
    <source>
        <dbReference type="EMBL" id="CAX59751.1"/>
    </source>
</evidence>
<feature type="domain" description="N-acetyltransferase" evidence="1">
    <location>
        <begin position="1"/>
        <end position="164"/>
    </location>
</feature>
<dbReference type="STRING" id="634500.EbC_22200"/>
<dbReference type="PROSITE" id="PS51186">
    <property type="entry name" value="GNAT"/>
    <property type="match status" value="1"/>
</dbReference>
<dbReference type="PANTHER" id="PTHR43072:SF8">
    <property type="entry name" value="ACYLTRANSFERASE FABY-RELATED"/>
    <property type="match status" value="1"/>
</dbReference>